<comment type="caution">
    <text evidence="1">The sequence shown here is derived from an EMBL/GenBank/DDBJ whole genome shotgun (WGS) entry which is preliminary data.</text>
</comment>
<reference evidence="1" key="1">
    <citation type="submission" date="2021-02" db="EMBL/GenBank/DDBJ databases">
        <authorList>
            <person name="Nowell W R."/>
        </authorList>
    </citation>
    <scope>NUCLEOTIDE SEQUENCE</scope>
</reference>
<dbReference type="Proteomes" id="UP000663844">
    <property type="component" value="Unassembled WGS sequence"/>
</dbReference>
<evidence type="ECO:0000313" key="2">
    <source>
        <dbReference type="Proteomes" id="UP000663844"/>
    </source>
</evidence>
<name>A0A818LEB9_9BILA</name>
<dbReference type="AlphaFoldDB" id="A0A818LEB9"/>
<gene>
    <name evidence="1" type="ORF">OXD698_LOCUS4782</name>
</gene>
<protein>
    <submittedName>
        <fullName evidence="1">Uncharacterized protein</fullName>
    </submittedName>
</protein>
<organism evidence="1 2">
    <name type="scientific">Adineta steineri</name>
    <dbReference type="NCBI Taxonomy" id="433720"/>
    <lineage>
        <taxon>Eukaryota</taxon>
        <taxon>Metazoa</taxon>
        <taxon>Spiralia</taxon>
        <taxon>Gnathifera</taxon>
        <taxon>Rotifera</taxon>
        <taxon>Eurotatoria</taxon>
        <taxon>Bdelloidea</taxon>
        <taxon>Adinetida</taxon>
        <taxon>Adinetidae</taxon>
        <taxon>Adineta</taxon>
    </lineage>
</organism>
<accession>A0A818LEB9</accession>
<dbReference type="EMBL" id="CAJOAZ010000186">
    <property type="protein sequence ID" value="CAF3568512.1"/>
    <property type="molecule type" value="Genomic_DNA"/>
</dbReference>
<evidence type="ECO:0000313" key="1">
    <source>
        <dbReference type="EMBL" id="CAF3568512.1"/>
    </source>
</evidence>
<sequence length="191" mass="21459">MANSTDAKKSVRNVDVDQYNIVTGHLASTGANTCIIIIVLFKENNKIFSEHQNYFPDKLDDINMKICLTYVASHVDESNKPKANISSVYILGGVKKESDSEDKQRLIEKSIKENDIYNLSTYVEIIKNIKLVNARNDNITQIAPVQYCSKLPKETEEHLYQTSSIANFKTSMLNVGATELCDNNATYLSNV</sequence>
<proteinExistence type="predicted"/>